<organism evidence="1">
    <name type="scientific">marine sediment metagenome</name>
    <dbReference type="NCBI Taxonomy" id="412755"/>
    <lineage>
        <taxon>unclassified sequences</taxon>
        <taxon>metagenomes</taxon>
        <taxon>ecological metagenomes</taxon>
    </lineage>
</organism>
<accession>A0A0F9F2F7</accession>
<comment type="caution">
    <text evidence="1">The sequence shown here is derived from an EMBL/GenBank/DDBJ whole genome shotgun (WGS) entry which is preliminary data.</text>
</comment>
<gene>
    <name evidence="1" type="ORF">LCGC14_2295660</name>
</gene>
<protein>
    <submittedName>
        <fullName evidence="1">Uncharacterized protein</fullName>
    </submittedName>
</protein>
<proteinExistence type="predicted"/>
<reference evidence="1" key="1">
    <citation type="journal article" date="2015" name="Nature">
        <title>Complex archaea that bridge the gap between prokaryotes and eukaryotes.</title>
        <authorList>
            <person name="Spang A."/>
            <person name="Saw J.H."/>
            <person name="Jorgensen S.L."/>
            <person name="Zaremba-Niedzwiedzka K."/>
            <person name="Martijn J."/>
            <person name="Lind A.E."/>
            <person name="van Eijk R."/>
            <person name="Schleper C."/>
            <person name="Guy L."/>
            <person name="Ettema T.J."/>
        </authorList>
    </citation>
    <scope>NUCLEOTIDE SEQUENCE</scope>
</reference>
<name>A0A0F9F2F7_9ZZZZ</name>
<sequence>MAEYIKCIRCGVCCIQAPACMGGSTDDTKSGLCSYLTIHKDGHTSCKGHTPVMNSGCTLRHLGEMYEDYKDRAEQKAGVKLTGIIE</sequence>
<dbReference type="EMBL" id="LAZR01032259">
    <property type="protein sequence ID" value="KKL51420.1"/>
    <property type="molecule type" value="Genomic_DNA"/>
</dbReference>
<evidence type="ECO:0000313" key="1">
    <source>
        <dbReference type="EMBL" id="KKL51420.1"/>
    </source>
</evidence>
<dbReference type="AlphaFoldDB" id="A0A0F9F2F7"/>